<proteinExistence type="predicted"/>
<keyword evidence="1" id="KW-0732">Signal</keyword>
<gene>
    <name evidence="2" type="ORF">dsat_1480</name>
</gene>
<dbReference type="PANTHER" id="PTHR42779:SF1">
    <property type="entry name" value="PROTEIN YNJB"/>
    <property type="match status" value="1"/>
</dbReference>
<dbReference type="SUPFAM" id="SSF53850">
    <property type="entry name" value="Periplasmic binding protein-like II"/>
    <property type="match status" value="1"/>
</dbReference>
<dbReference type="PIRSF" id="PIRSF029172">
    <property type="entry name" value="UCP029172_ABC_sbc_YnjB"/>
    <property type="match status" value="1"/>
</dbReference>
<dbReference type="OrthoDB" id="3239593at2"/>
<dbReference type="Gene3D" id="3.40.190.10">
    <property type="entry name" value="Periplasmic binding protein-like II"/>
    <property type="match status" value="2"/>
</dbReference>
<dbReference type="InterPro" id="IPR006059">
    <property type="entry name" value="SBP"/>
</dbReference>
<comment type="caution">
    <text evidence="2">The sequence shown here is derived from an EMBL/GenBank/DDBJ whole genome shotgun (WGS) entry which is preliminary data.</text>
</comment>
<dbReference type="EMBL" id="ATHI01000032">
    <property type="protein sequence ID" value="EPR30340.1"/>
    <property type="molecule type" value="Genomic_DNA"/>
</dbReference>
<organism evidence="2 3">
    <name type="scientific">Alkalidesulfovibrio alkalitolerans DSM 16529</name>
    <dbReference type="NCBI Taxonomy" id="1121439"/>
    <lineage>
        <taxon>Bacteria</taxon>
        <taxon>Pseudomonadati</taxon>
        <taxon>Thermodesulfobacteriota</taxon>
        <taxon>Desulfovibrionia</taxon>
        <taxon>Desulfovibrionales</taxon>
        <taxon>Desulfovibrionaceae</taxon>
        <taxon>Alkalidesulfovibrio</taxon>
    </lineage>
</organism>
<dbReference type="PATRIC" id="fig|1121439.3.peg.2867"/>
<dbReference type="NCBIfam" id="NF008633">
    <property type="entry name" value="PRK11622.1"/>
    <property type="match status" value="1"/>
</dbReference>
<dbReference type="STRING" id="1121439.dsat_1480"/>
<dbReference type="PANTHER" id="PTHR42779">
    <property type="entry name" value="PROTEIN YNJB"/>
    <property type="match status" value="1"/>
</dbReference>
<name>S7T1H3_9BACT</name>
<feature type="signal peptide" evidence="1">
    <location>
        <begin position="1"/>
        <end position="25"/>
    </location>
</feature>
<evidence type="ECO:0000256" key="1">
    <source>
        <dbReference type="SAM" id="SignalP"/>
    </source>
</evidence>
<reference evidence="2 3" key="1">
    <citation type="journal article" date="2013" name="Genome Announc.">
        <title>Draft genome sequences for three mercury-methylating, sulfate-reducing bacteria.</title>
        <authorList>
            <person name="Brown S.D."/>
            <person name="Hurt R.A.Jr."/>
            <person name="Gilmour C.C."/>
            <person name="Elias D.A."/>
        </authorList>
    </citation>
    <scope>NUCLEOTIDE SEQUENCE [LARGE SCALE GENOMIC DNA]</scope>
    <source>
        <strain evidence="2 3">DSM 16529</strain>
    </source>
</reference>
<feature type="chain" id="PRO_5004544414" evidence="1">
    <location>
        <begin position="26"/>
        <end position="401"/>
    </location>
</feature>
<evidence type="ECO:0000313" key="3">
    <source>
        <dbReference type="Proteomes" id="UP000014975"/>
    </source>
</evidence>
<dbReference type="eggNOG" id="COG4134">
    <property type="taxonomic scope" value="Bacteria"/>
</dbReference>
<dbReference type="RefSeq" id="WP_020888176.1">
    <property type="nucleotide sequence ID" value="NZ_ATHI01000032.1"/>
</dbReference>
<sequence length="401" mass="43896">MFRLSISFMAVLVLLAGSVSARASADDWNAVLATARGQTVYWNAWAGSEAANDYIAWVAAEVSRRHGITLRHVKVTNLAESVARVLAEKNAGRTSGGSVDLLWINGENFLAMKENGLLYGPFADRLPNAALVDYDGKPTVLLDFTVPVEGLESPWGMAQIVFLHDAARLPDPPRDMRALLSWAAANPGRFTHPQVRNFMGSTFLKQALIELVDDAGVLQLPATPANFQIVTAPLWAWYEQLKPNLWRSGRQFPENASVQHQLLADGEVDMSISFHPAEASNLIQSGQLPPSVRTFVLAGGTIGNTHFVAIPFNSSAREAAMVVADFLLSPEAQARKQDPRVWGDMTVLDLNRLTAGDRALFDALPRGPATLAPDELDRPLPEPHPSWMNMIVEEWGRRYGG</sequence>
<dbReference type="InterPro" id="IPR027020">
    <property type="entry name" value="YnjB"/>
</dbReference>
<evidence type="ECO:0000313" key="2">
    <source>
        <dbReference type="EMBL" id="EPR30340.1"/>
    </source>
</evidence>
<accession>S7T1H3</accession>
<dbReference type="Proteomes" id="UP000014975">
    <property type="component" value="Unassembled WGS sequence"/>
</dbReference>
<protein>
    <submittedName>
        <fullName evidence="2">ABC uncharacterized transporter periplasmic component-like protein</fullName>
    </submittedName>
</protein>
<dbReference type="Pfam" id="PF13416">
    <property type="entry name" value="SBP_bac_8"/>
    <property type="match status" value="1"/>
</dbReference>
<keyword evidence="3" id="KW-1185">Reference proteome</keyword>
<dbReference type="AlphaFoldDB" id="S7T1H3"/>